<reference evidence="15" key="1">
    <citation type="submission" date="2023-02" db="EMBL/GenBank/DDBJ databases">
        <title>Identification and recombinant expression of a fungal hydrolase from Papiliotrema laurentii that hydrolyzes apple cutin and clears colloidal polyester polyurethane.</title>
        <authorList>
            <consortium name="DOE Joint Genome Institute"/>
            <person name="Roman V.A."/>
            <person name="Bojanowski C."/>
            <person name="Crable B.R."/>
            <person name="Wagner D.N."/>
            <person name="Hung C.S."/>
            <person name="Nadeau L.J."/>
            <person name="Schratz L."/>
            <person name="Haridas S."/>
            <person name="Pangilinan J."/>
            <person name="Lipzen A."/>
            <person name="Na H."/>
            <person name="Yan M."/>
            <person name="Ng V."/>
            <person name="Grigoriev I.V."/>
            <person name="Spatafora J.W."/>
            <person name="Barlow D."/>
            <person name="Biffinger J."/>
            <person name="Kelley-Loughnane N."/>
            <person name="Varaljay V.A."/>
            <person name="Crookes-Goodson W.J."/>
        </authorList>
    </citation>
    <scope>NUCLEOTIDE SEQUENCE</scope>
    <source>
        <strain evidence="15">5307AH</strain>
    </source>
</reference>
<keyword evidence="7" id="KW-0496">Mitochondrion</keyword>
<feature type="region of interest" description="Disordered" evidence="13">
    <location>
        <begin position="294"/>
        <end position="313"/>
    </location>
</feature>
<feature type="compositionally biased region" description="Basic and acidic residues" evidence="13">
    <location>
        <begin position="294"/>
        <end position="304"/>
    </location>
</feature>
<evidence type="ECO:0000256" key="1">
    <source>
        <dbReference type="ARBA" id="ARBA00004137"/>
    </source>
</evidence>
<dbReference type="GO" id="GO:0047184">
    <property type="term" value="F:1-acylglycerophosphocholine O-acyltransferase activity"/>
    <property type="evidence" value="ECO:0007669"/>
    <property type="project" value="TreeGrafter"/>
</dbReference>
<accession>A0AAD9L6Q4</accession>
<comment type="catalytic activity">
    <reaction evidence="11">
        <text>1'-[1,2-diacyl-sn-glycero-3-phospho],3'-[1-acyl-sn-glycero-3-phospho]-glycerol + a 1,2-diacyl-sn-glycero-3-phosphocholine = a cardiolipin + a 1-acyl-sn-glycero-3-phosphocholine</text>
        <dbReference type="Rhea" id="RHEA:33731"/>
        <dbReference type="ChEBI" id="CHEBI:57643"/>
        <dbReference type="ChEBI" id="CHEBI:58168"/>
        <dbReference type="ChEBI" id="CHEBI:62237"/>
        <dbReference type="ChEBI" id="CHEBI:64743"/>
    </reaction>
    <physiologicalReaction direction="left-to-right" evidence="11">
        <dbReference type="Rhea" id="RHEA:33732"/>
    </physiologicalReaction>
    <physiologicalReaction direction="right-to-left" evidence="11">
        <dbReference type="Rhea" id="RHEA:33733"/>
    </physiologicalReaction>
</comment>
<dbReference type="PRINTS" id="PR00979">
    <property type="entry name" value="TAFAZZIN"/>
</dbReference>
<dbReference type="CDD" id="cd07989">
    <property type="entry name" value="LPLAT_AGPAT-like"/>
    <property type="match status" value="1"/>
</dbReference>
<evidence type="ECO:0000256" key="9">
    <source>
        <dbReference type="ARBA" id="ARBA00023315"/>
    </source>
</evidence>
<dbReference type="InterPro" id="IPR002123">
    <property type="entry name" value="Plipid/glycerol_acylTrfase"/>
</dbReference>
<evidence type="ECO:0000256" key="13">
    <source>
        <dbReference type="SAM" id="MobiDB-lite"/>
    </source>
</evidence>
<keyword evidence="3" id="KW-0808">Transferase</keyword>
<evidence type="ECO:0000313" key="16">
    <source>
        <dbReference type="Proteomes" id="UP001182556"/>
    </source>
</evidence>
<evidence type="ECO:0000256" key="2">
    <source>
        <dbReference type="ARBA" id="ARBA00010524"/>
    </source>
</evidence>
<evidence type="ECO:0000259" key="14">
    <source>
        <dbReference type="SMART" id="SM00563"/>
    </source>
</evidence>
<dbReference type="Proteomes" id="UP001182556">
    <property type="component" value="Unassembled WGS sequence"/>
</dbReference>
<dbReference type="GO" id="GO:0005741">
    <property type="term" value="C:mitochondrial outer membrane"/>
    <property type="evidence" value="ECO:0007669"/>
    <property type="project" value="UniProtKB-SubCell"/>
</dbReference>
<evidence type="ECO:0000256" key="10">
    <source>
        <dbReference type="ARBA" id="ARBA00024323"/>
    </source>
</evidence>
<dbReference type="PANTHER" id="PTHR12497:SF0">
    <property type="entry name" value="TAFAZZIN"/>
    <property type="match status" value="1"/>
</dbReference>
<keyword evidence="4" id="KW-1000">Mitochondrion outer membrane</keyword>
<name>A0AAD9L6Q4_PAPLA</name>
<dbReference type="SMART" id="SM00563">
    <property type="entry name" value="PlsC"/>
    <property type="match status" value="1"/>
</dbReference>
<dbReference type="InterPro" id="IPR000872">
    <property type="entry name" value="Tafazzin"/>
</dbReference>
<keyword evidence="9 15" id="KW-0012">Acyltransferase</keyword>
<comment type="subcellular location">
    <subcellularLocation>
        <location evidence="1">Mitochondrion inner membrane</location>
        <topology evidence="1">Peripheral membrane protein</topology>
        <orientation evidence="1">Intermembrane side</orientation>
    </subcellularLocation>
    <subcellularLocation>
        <location evidence="10">Mitochondrion outer membrane</location>
        <topology evidence="10">Peripheral membrane protein</topology>
        <orientation evidence="10">Intermembrane side</orientation>
    </subcellularLocation>
</comment>
<organism evidence="15 16">
    <name type="scientific">Papiliotrema laurentii</name>
    <name type="common">Cryptococcus laurentii</name>
    <dbReference type="NCBI Taxonomy" id="5418"/>
    <lineage>
        <taxon>Eukaryota</taxon>
        <taxon>Fungi</taxon>
        <taxon>Dikarya</taxon>
        <taxon>Basidiomycota</taxon>
        <taxon>Agaricomycotina</taxon>
        <taxon>Tremellomycetes</taxon>
        <taxon>Tremellales</taxon>
        <taxon>Rhynchogastremaceae</taxon>
        <taxon>Papiliotrema</taxon>
    </lineage>
</organism>
<keyword evidence="8" id="KW-0472">Membrane</keyword>
<keyword evidence="16" id="KW-1185">Reference proteome</keyword>
<dbReference type="GO" id="GO:0007007">
    <property type="term" value="P:inner mitochondrial membrane organization"/>
    <property type="evidence" value="ECO:0007669"/>
    <property type="project" value="TreeGrafter"/>
</dbReference>
<dbReference type="PANTHER" id="PTHR12497">
    <property type="entry name" value="TAZ PROTEIN TAFAZZIN"/>
    <property type="match status" value="1"/>
</dbReference>
<evidence type="ECO:0000256" key="3">
    <source>
        <dbReference type="ARBA" id="ARBA00022679"/>
    </source>
</evidence>
<evidence type="ECO:0000256" key="8">
    <source>
        <dbReference type="ARBA" id="ARBA00023136"/>
    </source>
</evidence>
<proteinExistence type="inferred from homology"/>
<comment type="similarity">
    <text evidence="2 12">Belongs to the taffazin family.</text>
</comment>
<dbReference type="EMBL" id="JAODAN010000004">
    <property type="protein sequence ID" value="KAK1924802.1"/>
    <property type="molecule type" value="Genomic_DNA"/>
</dbReference>
<dbReference type="Pfam" id="PF01553">
    <property type="entry name" value="Acyltransferase"/>
    <property type="match status" value="1"/>
</dbReference>
<sequence length="313" mass="35085">MPRTLSSSLVLSATAYLFKPFLRLGLKNVQVNGLPFLLDALRERPEGRKGVVTVCNHNSVMDDPLAWCTMPMSTFFPFASPTTTSRNSRWTLGARDIMFTNSAFSKFFELGQVISTERGGGIFQPAIDQAIQLLQNGEWIHIFPEGKVNQKSSNPEGGLLRFKWGIGRIVMDSEIMPDIIPMWISGFDQVMPEPRNFPRFLPRPGGSISINFGPPLTPRIRPLVEAWKDIASKQSGTVGVGGRWEEPSPSGPSGETQRLIRSQGRLANGQEEAVRIEITQALQEGVRELGEQVEREEGRYERGEWCQSRRRIQ</sequence>
<keyword evidence="5" id="KW-0999">Mitochondrion inner membrane</keyword>
<keyword evidence="6" id="KW-0443">Lipid metabolism</keyword>
<evidence type="ECO:0000256" key="5">
    <source>
        <dbReference type="ARBA" id="ARBA00022792"/>
    </source>
</evidence>
<evidence type="ECO:0000256" key="12">
    <source>
        <dbReference type="RuleBase" id="RU365062"/>
    </source>
</evidence>
<dbReference type="SUPFAM" id="SSF69593">
    <property type="entry name" value="Glycerol-3-phosphate (1)-acyltransferase"/>
    <property type="match status" value="1"/>
</dbReference>
<protein>
    <recommendedName>
        <fullName evidence="12">Tafazzin family protein</fullName>
    </recommendedName>
</protein>
<dbReference type="GO" id="GO:0035965">
    <property type="term" value="P:cardiolipin acyl-chain remodeling"/>
    <property type="evidence" value="ECO:0007669"/>
    <property type="project" value="TreeGrafter"/>
</dbReference>
<gene>
    <name evidence="15" type="ORF">DB88DRAFT_486922</name>
</gene>
<evidence type="ECO:0000256" key="4">
    <source>
        <dbReference type="ARBA" id="ARBA00022787"/>
    </source>
</evidence>
<dbReference type="AlphaFoldDB" id="A0AAD9L6Q4"/>
<feature type="domain" description="Phospholipid/glycerol acyltransferase" evidence="14">
    <location>
        <begin position="51"/>
        <end position="187"/>
    </location>
</feature>
<comment type="caution">
    <text evidence="15">The sequence shown here is derived from an EMBL/GenBank/DDBJ whole genome shotgun (WGS) entry which is preliminary data.</text>
</comment>
<dbReference type="GO" id="GO:0005743">
    <property type="term" value="C:mitochondrial inner membrane"/>
    <property type="evidence" value="ECO:0007669"/>
    <property type="project" value="UniProtKB-SubCell"/>
</dbReference>
<evidence type="ECO:0000256" key="7">
    <source>
        <dbReference type="ARBA" id="ARBA00023128"/>
    </source>
</evidence>
<evidence type="ECO:0000256" key="6">
    <source>
        <dbReference type="ARBA" id="ARBA00023098"/>
    </source>
</evidence>
<evidence type="ECO:0000313" key="15">
    <source>
        <dbReference type="EMBL" id="KAK1924802.1"/>
    </source>
</evidence>
<feature type="region of interest" description="Disordered" evidence="13">
    <location>
        <begin position="236"/>
        <end position="258"/>
    </location>
</feature>
<evidence type="ECO:0000256" key="11">
    <source>
        <dbReference type="ARBA" id="ARBA00047906"/>
    </source>
</evidence>